<evidence type="ECO:0000256" key="1">
    <source>
        <dbReference type="ARBA" id="ARBA00022729"/>
    </source>
</evidence>
<keyword evidence="1" id="KW-0732">Signal</keyword>
<dbReference type="GO" id="GO:0030288">
    <property type="term" value="C:outer membrane-bounded periplasmic space"/>
    <property type="evidence" value="ECO:0007669"/>
    <property type="project" value="TreeGrafter"/>
</dbReference>
<dbReference type="Proteomes" id="UP000324326">
    <property type="component" value="Unassembled WGS sequence"/>
</dbReference>
<gene>
    <name evidence="2" type="ORF">DX927_16570</name>
</gene>
<protein>
    <submittedName>
        <fullName evidence="2">ABC transporter substrate-binding protein</fullName>
    </submittedName>
</protein>
<dbReference type="GO" id="GO:0019808">
    <property type="term" value="F:polyamine binding"/>
    <property type="evidence" value="ECO:0007669"/>
    <property type="project" value="InterPro"/>
</dbReference>
<reference evidence="2 3" key="1">
    <citation type="submission" date="2018-08" db="EMBL/GenBank/DDBJ databases">
        <title>Bacillus phenotypic plasticity.</title>
        <authorList>
            <person name="Hurtado E."/>
        </authorList>
    </citation>
    <scope>NUCLEOTIDE SEQUENCE [LARGE SCALE GENOMIC DNA]</scope>
    <source>
        <strain evidence="2 3">427</strain>
    </source>
</reference>
<dbReference type="GO" id="GO:0015846">
    <property type="term" value="P:polyamine transport"/>
    <property type="evidence" value="ECO:0007669"/>
    <property type="project" value="InterPro"/>
</dbReference>
<sequence>MKRNISVLFILSLVLILLLSACGGKGGQQSKKSDTVVIGVYGGDWEKYIKPSIEAFEKDTGLKVKVVSGTDSEWYTKLKASNGKNAPYDLLILQPDTIQRAQSADLLEPIDQEKVPNLSDLYRSVQKRFTFDGKQYAAGFSMGQLGIAYRKDLVPQEPKRWTDLWNSSYQGHVAISSPAYSAGLQFLSGLINAQGGLESNQRDMDKAFNSLADLKKNVAAFPDNPGSIQTLLERGDAWVVPFWDGRAFSLQHSGLDLGFAYPEEGAVAAVASWALMKGSPNEENAYKLLNHLISPDVQKDFSDRAYYGMTNKKVKYSDDLKGKVKVGEAYYSNLKWVDYETAAKELGDWTNRWNQVLGGK</sequence>
<dbReference type="InterPro" id="IPR006059">
    <property type="entry name" value="SBP"/>
</dbReference>
<dbReference type="GO" id="GO:0030976">
    <property type="term" value="F:thiamine pyrophosphate binding"/>
    <property type="evidence" value="ECO:0007669"/>
    <property type="project" value="TreeGrafter"/>
</dbReference>
<dbReference type="RefSeq" id="WP_148958745.1">
    <property type="nucleotide sequence ID" value="NZ_CM125431.1"/>
</dbReference>
<dbReference type="PRINTS" id="PR00909">
    <property type="entry name" value="SPERMDNBNDNG"/>
</dbReference>
<dbReference type="STRING" id="1925020.BTA30_01110"/>
<dbReference type="CDD" id="cd13589">
    <property type="entry name" value="PBP2_polyamine_RpCGA009"/>
    <property type="match status" value="1"/>
</dbReference>
<dbReference type="GO" id="GO:0030975">
    <property type="term" value="F:thiamine binding"/>
    <property type="evidence" value="ECO:0007669"/>
    <property type="project" value="TreeGrafter"/>
</dbReference>
<dbReference type="SUPFAM" id="SSF53850">
    <property type="entry name" value="Periplasmic binding protein-like II"/>
    <property type="match status" value="1"/>
</dbReference>
<dbReference type="PROSITE" id="PS51257">
    <property type="entry name" value="PROKAR_LIPOPROTEIN"/>
    <property type="match status" value="1"/>
</dbReference>
<dbReference type="Pfam" id="PF13416">
    <property type="entry name" value="SBP_bac_8"/>
    <property type="match status" value="1"/>
</dbReference>
<evidence type="ECO:0000313" key="3">
    <source>
        <dbReference type="Proteomes" id="UP000324326"/>
    </source>
</evidence>
<dbReference type="PANTHER" id="PTHR30006">
    <property type="entry name" value="THIAMINE-BINDING PERIPLASMIC PROTEIN-RELATED"/>
    <property type="match status" value="1"/>
</dbReference>
<dbReference type="EMBL" id="QSND01000003">
    <property type="protein sequence ID" value="KAA6449495.1"/>
    <property type="molecule type" value="Genomic_DNA"/>
</dbReference>
<dbReference type="PANTHER" id="PTHR30006:SF2">
    <property type="entry name" value="ABC TRANSPORTER SUBSTRATE-BINDING PROTEIN"/>
    <property type="match status" value="1"/>
</dbReference>
<evidence type="ECO:0000313" key="2">
    <source>
        <dbReference type="EMBL" id="KAA6449495.1"/>
    </source>
</evidence>
<comment type="caution">
    <text evidence="2">The sequence shown here is derived from an EMBL/GenBank/DDBJ whole genome shotgun (WGS) entry which is preliminary data.</text>
</comment>
<organism evidence="2 3">
    <name type="scientific">Bacillus swezeyi</name>
    <dbReference type="NCBI Taxonomy" id="1925020"/>
    <lineage>
        <taxon>Bacteria</taxon>
        <taxon>Bacillati</taxon>
        <taxon>Bacillota</taxon>
        <taxon>Bacilli</taxon>
        <taxon>Bacillales</taxon>
        <taxon>Bacillaceae</taxon>
        <taxon>Bacillus</taxon>
    </lineage>
</organism>
<dbReference type="AlphaFoldDB" id="A0A5M8RLK7"/>
<accession>A0A5M8RLK7</accession>
<dbReference type="Gene3D" id="3.40.190.10">
    <property type="entry name" value="Periplasmic binding protein-like II"/>
    <property type="match status" value="2"/>
</dbReference>
<name>A0A5M8RLK7_9BACI</name>
<dbReference type="InterPro" id="IPR001188">
    <property type="entry name" value="Sperm_putr-bd"/>
</dbReference>
<proteinExistence type="predicted"/>
<dbReference type="GO" id="GO:0015888">
    <property type="term" value="P:thiamine transport"/>
    <property type="evidence" value="ECO:0007669"/>
    <property type="project" value="TreeGrafter"/>
</dbReference>